<evidence type="ECO:0000313" key="2">
    <source>
        <dbReference type="EMBL" id="ODR95179.1"/>
    </source>
</evidence>
<proteinExistence type="predicted"/>
<name>A0A1E3VNS6_9HYPH</name>
<protein>
    <recommendedName>
        <fullName evidence="1">Transglutaminase-like domain-containing protein</fullName>
    </recommendedName>
</protein>
<organism evidence="2 3">
    <name type="scientific">Methyloceanibacter stevinii</name>
    <dbReference type="NCBI Taxonomy" id="1774970"/>
    <lineage>
        <taxon>Bacteria</taxon>
        <taxon>Pseudomonadati</taxon>
        <taxon>Pseudomonadota</taxon>
        <taxon>Alphaproteobacteria</taxon>
        <taxon>Hyphomicrobiales</taxon>
        <taxon>Hyphomicrobiaceae</taxon>
        <taxon>Methyloceanibacter</taxon>
    </lineage>
</organism>
<dbReference type="InterPro" id="IPR038765">
    <property type="entry name" value="Papain-like_cys_pep_sf"/>
</dbReference>
<sequence>MLIRIEHSTSYEYTEPLLATTQYLRMTPLSGRTQAVENWALICPGATTTPWHDQYGNACHTLTVTKPVERLDIRVSGLVRTRDTSGVVGVASPELPVMLYLRETPATVAVEPIRELAIAAQGKDEKDRIEVLHNIMLAIAKAVAYKPGETHVHTTGAEAMEQGSGVCQDLAHIFCAAARSLDIPARYVSGYMTQGIGHDAHTASHAWAEAFVDSLGWVGFDPTNRACPDESYVRTAIGLDYSEAGPMRGVRAGGGDEEMSVRVSFPNQQ</sequence>
<dbReference type="STRING" id="1774970.AUC70_05570"/>
<gene>
    <name evidence="2" type="ORF">AUC70_05570</name>
</gene>
<dbReference type="EMBL" id="LPWE01000011">
    <property type="protein sequence ID" value="ODR95179.1"/>
    <property type="molecule type" value="Genomic_DNA"/>
</dbReference>
<dbReference type="Pfam" id="PF01841">
    <property type="entry name" value="Transglut_core"/>
    <property type="match status" value="1"/>
</dbReference>
<dbReference type="PANTHER" id="PTHR33490:SF6">
    <property type="entry name" value="SLL1049 PROTEIN"/>
    <property type="match status" value="1"/>
</dbReference>
<reference evidence="2 3" key="1">
    <citation type="journal article" date="2016" name="Environ. Microbiol.">
        <title>New Methyloceanibacter diversity from North Sea sediments includes methanotroph containing solely the soluble methane monooxygenase.</title>
        <authorList>
            <person name="Vekeman B."/>
            <person name="Kerckhof F.M."/>
            <person name="Cremers G."/>
            <person name="de Vos P."/>
            <person name="Vandamme P."/>
            <person name="Boon N."/>
            <person name="Op den Camp H.J."/>
            <person name="Heylen K."/>
        </authorList>
    </citation>
    <scope>NUCLEOTIDE SEQUENCE [LARGE SCALE GENOMIC DNA]</scope>
    <source>
        <strain evidence="2 3">R-67176</strain>
    </source>
</reference>
<evidence type="ECO:0000259" key="1">
    <source>
        <dbReference type="SMART" id="SM00460"/>
    </source>
</evidence>
<dbReference type="SUPFAM" id="SSF54001">
    <property type="entry name" value="Cysteine proteinases"/>
    <property type="match status" value="1"/>
</dbReference>
<dbReference type="SMART" id="SM00460">
    <property type="entry name" value="TGc"/>
    <property type="match status" value="1"/>
</dbReference>
<dbReference type="Pfam" id="PF08379">
    <property type="entry name" value="Bact_transglu_N"/>
    <property type="match status" value="1"/>
</dbReference>
<dbReference type="InterPro" id="IPR013589">
    <property type="entry name" value="Bac_transglu_N"/>
</dbReference>
<accession>A0A1E3VNS6</accession>
<feature type="domain" description="Transglutaminase-like" evidence="1">
    <location>
        <begin position="159"/>
        <end position="224"/>
    </location>
</feature>
<dbReference type="AlphaFoldDB" id="A0A1E3VNS6"/>
<comment type="caution">
    <text evidence="2">The sequence shown here is derived from an EMBL/GenBank/DDBJ whole genome shotgun (WGS) entry which is preliminary data.</text>
</comment>
<evidence type="ECO:0000313" key="3">
    <source>
        <dbReference type="Proteomes" id="UP000094172"/>
    </source>
</evidence>
<dbReference type="InterPro" id="IPR002931">
    <property type="entry name" value="Transglutaminase-like"/>
</dbReference>
<dbReference type="Gene3D" id="3.10.620.30">
    <property type="match status" value="1"/>
</dbReference>
<dbReference type="Proteomes" id="UP000094172">
    <property type="component" value="Unassembled WGS sequence"/>
</dbReference>
<keyword evidence="3" id="KW-1185">Reference proteome</keyword>
<dbReference type="PANTHER" id="PTHR33490">
    <property type="entry name" value="BLR5614 PROTEIN-RELATED"/>
    <property type="match status" value="1"/>
</dbReference>
<dbReference type="RefSeq" id="WP_069444473.1">
    <property type="nucleotide sequence ID" value="NZ_LPWE01000011.1"/>
</dbReference>